<accession>A0ABR8K6L1</accession>
<reference evidence="4 5" key="1">
    <citation type="journal article" date="2020" name="ISME J.">
        <title>Comparative genomics reveals insights into cyanobacterial evolution and habitat adaptation.</title>
        <authorList>
            <person name="Chen M.Y."/>
            <person name="Teng W.K."/>
            <person name="Zhao L."/>
            <person name="Hu C.X."/>
            <person name="Zhou Y.K."/>
            <person name="Han B.P."/>
            <person name="Song L.R."/>
            <person name="Shu W.S."/>
        </authorList>
    </citation>
    <scope>NUCLEOTIDE SEQUENCE [LARGE SCALE GENOMIC DNA]</scope>
    <source>
        <strain evidence="4 5">FACHB-159</strain>
    </source>
</reference>
<dbReference type="CDD" id="cd03215">
    <property type="entry name" value="ABC_Carb_Monos_II"/>
    <property type="match status" value="1"/>
</dbReference>
<evidence type="ECO:0000313" key="5">
    <source>
        <dbReference type="Proteomes" id="UP000637383"/>
    </source>
</evidence>
<dbReference type="InterPro" id="IPR050107">
    <property type="entry name" value="ABC_carbohydrate_import_ATPase"/>
</dbReference>
<proteinExistence type="predicted"/>
<dbReference type="InterPro" id="IPR003439">
    <property type="entry name" value="ABC_transporter-like_ATP-bd"/>
</dbReference>
<keyword evidence="2 4" id="KW-0067">ATP-binding</keyword>
<dbReference type="CDD" id="cd03216">
    <property type="entry name" value="ABC_Carb_Monos_I"/>
    <property type="match status" value="1"/>
</dbReference>
<keyword evidence="5" id="KW-1185">Reference proteome</keyword>
<dbReference type="Pfam" id="PF00005">
    <property type="entry name" value="ABC_tran"/>
    <property type="match status" value="2"/>
</dbReference>
<dbReference type="EMBL" id="JACJTU010000012">
    <property type="protein sequence ID" value="MBD2735095.1"/>
    <property type="molecule type" value="Genomic_DNA"/>
</dbReference>
<name>A0ABR8K6L1_9NOSO</name>
<dbReference type="PANTHER" id="PTHR43790:SF4">
    <property type="entry name" value="GUANOSINE IMPORT ATP-BINDING PROTEIN NUPO"/>
    <property type="match status" value="1"/>
</dbReference>
<keyword evidence="1" id="KW-0547">Nucleotide-binding</keyword>
<dbReference type="PROSITE" id="PS00211">
    <property type="entry name" value="ABC_TRANSPORTER_1"/>
    <property type="match status" value="1"/>
</dbReference>
<dbReference type="InterPro" id="IPR017871">
    <property type="entry name" value="ABC_transporter-like_CS"/>
</dbReference>
<organism evidence="4 5">
    <name type="scientific">Nostoc paludosum FACHB-159</name>
    <dbReference type="NCBI Taxonomy" id="2692908"/>
    <lineage>
        <taxon>Bacteria</taxon>
        <taxon>Bacillati</taxon>
        <taxon>Cyanobacteriota</taxon>
        <taxon>Cyanophyceae</taxon>
        <taxon>Nostocales</taxon>
        <taxon>Nostocaceae</taxon>
        <taxon>Nostoc</taxon>
    </lineage>
</organism>
<evidence type="ECO:0000259" key="3">
    <source>
        <dbReference type="PROSITE" id="PS50893"/>
    </source>
</evidence>
<dbReference type="PROSITE" id="PS50893">
    <property type="entry name" value="ABC_TRANSPORTER_2"/>
    <property type="match status" value="2"/>
</dbReference>
<gene>
    <name evidence="4" type="ORF">H6H03_14550</name>
</gene>
<sequence>MIYLRLEKICKYFGSFLANDNINLSIEAGKIHAILGENGAGKTTLMNLISGLYQPDAGQIYLQEQPVKITSPNEAIKLGIGMIYQHFMLIPQLTVTENIILGTNSNWRLNLRQKQQEIAALSQAYGLAIDPTVKVENLSVGAQQRVEILKVLYRQAKLLILDEPTAVLTPPEVASLITILRQLACAGKTIIFISHKLEEVINLCDTVTVLRRGKVVTTTKTQAATPQQLAELMVGREVVLQLNKSPVSPGKIVLSVQNLDVEDERGLTAVRNISFQIRAGEILGIAGVDGNGQRELADAIAFLRSAKQGKIEFFTNETSIGYIPEDRQKTGLVLQFTIAQNLILKNFKILPFCRYFLLQKTAIANYAKSTMQEFDIRAPGENLQVSQLSGGNQQKIVLARELAQKPDLIIAMQPTRGLDVGATQAVHSRLLQECDRGAAILYISTELEEVMSMSDRIAVIYRGEFIAVLDAQKTTVEEIGLLMAGGSGE</sequence>
<protein>
    <submittedName>
        <fullName evidence="4">ABC transporter ATP-binding protein</fullName>
    </submittedName>
</protein>
<dbReference type="PANTHER" id="PTHR43790">
    <property type="entry name" value="CARBOHYDRATE TRANSPORT ATP-BINDING PROTEIN MG119-RELATED"/>
    <property type="match status" value="1"/>
</dbReference>
<dbReference type="InterPro" id="IPR027417">
    <property type="entry name" value="P-loop_NTPase"/>
</dbReference>
<dbReference type="Gene3D" id="3.40.50.300">
    <property type="entry name" value="P-loop containing nucleotide triphosphate hydrolases"/>
    <property type="match status" value="2"/>
</dbReference>
<evidence type="ECO:0000256" key="1">
    <source>
        <dbReference type="ARBA" id="ARBA00022741"/>
    </source>
</evidence>
<dbReference type="Proteomes" id="UP000637383">
    <property type="component" value="Unassembled WGS sequence"/>
</dbReference>
<dbReference type="SUPFAM" id="SSF52540">
    <property type="entry name" value="P-loop containing nucleoside triphosphate hydrolases"/>
    <property type="match status" value="2"/>
</dbReference>
<dbReference type="SMART" id="SM00382">
    <property type="entry name" value="AAA"/>
    <property type="match status" value="1"/>
</dbReference>
<dbReference type="GO" id="GO:0005524">
    <property type="term" value="F:ATP binding"/>
    <property type="evidence" value="ECO:0007669"/>
    <property type="project" value="UniProtKB-KW"/>
</dbReference>
<evidence type="ECO:0000256" key="2">
    <source>
        <dbReference type="ARBA" id="ARBA00022840"/>
    </source>
</evidence>
<dbReference type="InterPro" id="IPR003593">
    <property type="entry name" value="AAA+_ATPase"/>
</dbReference>
<dbReference type="RefSeq" id="WP_190955772.1">
    <property type="nucleotide sequence ID" value="NZ_JACJTU010000012.1"/>
</dbReference>
<feature type="domain" description="ABC transporter" evidence="3">
    <location>
        <begin position="4"/>
        <end position="237"/>
    </location>
</feature>
<comment type="caution">
    <text evidence="4">The sequence shown here is derived from an EMBL/GenBank/DDBJ whole genome shotgun (WGS) entry which is preliminary data.</text>
</comment>
<feature type="domain" description="ABC transporter" evidence="3">
    <location>
        <begin position="254"/>
        <end position="487"/>
    </location>
</feature>
<evidence type="ECO:0000313" key="4">
    <source>
        <dbReference type="EMBL" id="MBD2735095.1"/>
    </source>
</evidence>